<dbReference type="InterPro" id="IPR011761">
    <property type="entry name" value="ATP-grasp"/>
</dbReference>
<evidence type="ECO:0000259" key="2">
    <source>
        <dbReference type="PROSITE" id="PS50975"/>
    </source>
</evidence>
<feature type="domain" description="ATP-grasp" evidence="2">
    <location>
        <begin position="75"/>
        <end position="300"/>
    </location>
</feature>
<reference evidence="3 4" key="1">
    <citation type="submission" date="2018-12" db="EMBL/GenBank/DDBJ databases">
        <title>Complete genome sequence of Flaviflexus salsibiostraticola KCTC 33148.</title>
        <authorList>
            <person name="Bae J.-W."/>
        </authorList>
    </citation>
    <scope>NUCLEOTIDE SEQUENCE [LARGE SCALE GENOMIC DNA]</scope>
    <source>
        <strain evidence="3 4">KCTC 33148</strain>
    </source>
</reference>
<gene>
    <name evidence="3" type="ORF">EJO69_11370</name>
</gene>
<keyword evidence="1" id="KW-0067">ATP-binding</keyword>
<dbReference type="Proteomes" id="UP000270021">
    <property type="component" value="Chromosome"/>
</dbReference>
<dbReference type="PROSITE" id="PS50975">
    <property type="entry name" value="ATP_GRASP"/>
    <property type="match status" value="1"/>
</dbReference>
<organism evidence="3 4">
    <name type="scientific">Flaviflexus salsibiostraticola</name>
    <dbReference type="NCBI Taxonomy" id="1282737"/>
    <lineage>
        <taxon>Bacteria</taxon>
        <taxon>Bacillati</taxon>
        <taxon>Actinomycetota</taxon>
        <taxon>Actinomycetes</taxon>
        <taxon>Actinomycetales</taxon>
        <taxon>Actinomycetaceae</taxon>
        <taxon>Flaviflexus</taxon>
    </lineage>
</organism>
<dbReference type="KEGG" id="fsl:EJO69_11370"/>
<dbReference type="EMBL" id="CP034438">
    <property type="protein sequence ID" value="AZN30835.1"/>
    <property type="molecule type" value="Genomic_DNA"/>
</dbReference>
<name>A0A3S8ZBL1_9ACTO</name>
<dbReference type="OrthoDB" id="9791827at2"/>
<dbReference type="GO" id="GO:0005524">
    <property type="term" value="F:ATP binding"/>
    <property type="evidence" value="ECO:0007669"/>
    <property type="project" value="UniProtKB-UniRule"/>
</dbReference>
<dbReference type="AlphaFoldDB" id="A0A3S8ZBL1"/>
<evidence type="ECO:0000256" key="1">
    <source>
        <dbReference type="PROSITE-ProRule" id="PRU00409"/>
    </source>
</evidence>
<sequence>MALTFRGMTLQRIAFLEWRKMRRRMTERKNKVTRPNFGPSFYQSLQYRRAYWSELVARHGMEDELYPENSKLSCRAIAHAADVRMPALLDGPVSASELRPLDYGEQFVIKPDWGASSRGVMVLRKQKDGSFVELISGDRLDHDEIAAEAEQRVVTSRRGSVNRLIVEESVADGDTRPMEWKIFSFHGEVGLVQQMARGAGDTEMRLYRPDGTSAGRLRKDVVINQDLPEPGNLSELLDIARRVSLEINSGFVRVDLFERINGEIIFGELSLIPGGDLYFGRDWDRHLGQMWFDAEVRILEKGVPIIP</sequence>
<keyword evidence="1" id="KW-0547">Nucleotide-binding</keyword>
<evidence type="ECO:0000313" key="4">
    <source>
        <dbReference type="Proteomes" id="UP000270021"/>
    </source>
</evidence>
<evidence type="ECO:0000313" key="3">
    <source>
        <dbReference type="EMBL" id="AZN30835.1"/>
    </source>
</evidence>
<accession>A0A3S8ZBL1</accession>
<proteinExistence type="predicted"/>
<dbReference type="Pfam" id="PF14305">
    <property type="entry name" value="ATPgrasp_TupA"/>
    <property type="match status" value="1"/>
</dbReference>
<dbReference type="SUPFAM" id="SSF56059">
    <property type="entry name" value="Glutathione synthetase ATP-binding domain-like"/>
    <property type="match status" value="1"/>
</dbReference>
<dbReference type="InterPro" id="IPR029465">
    <property type="entry name" value="ATPgrasp_TupA"/>
</dbReference>
<dbReference type="GO" id="GO:0046872">
    <property type="term" value="F:metal ion binding"/>
    <property type="evidence" value="ECO:0007669"/>
    <property type="project" value="InterPro"/>
</dbReference>
<dbReference type="RefSeq" id="WP_126041926.1">
    <property type="nucleotide sequence ID" value="NZ_CP034438.1"/>
</dbReference>
<keyword evidence="4" id="KW-1185">Reference proteome</keyword>
<protein>
    <recommendedName>
        <fullName evidence="2">ATP-grasp domain-containing protein</fullName>
    </recommendedName>
</protein>